<evidence type="ECO:0000313" key="2">
    <source>
        <dbReference type="EMBL" id="PSJ45782.1"/>
    </source>
</evidence>
<organism evidence="2 3">
    <name type="scientific">Zobellella endophytica</name>
    <dbReference type="NCBI Taxonomy" id="2116700"/>
    <lineage>
        <taxon>Bacteria</taxon>
        <taxon>Pseudomonadati</taxon>
        <taxon>Pseudomonadota</taxon>
        <taxon>Gammaproteobacteria</taxon>
        <taxon>Aeromonadales</taxon>
        <taxon>Aeromonadaceae</taxon>
        <taxon>Zobellella</taxon>
    </lineage>
</organism>
<keyword evidence="3" id="KW-1185">Reference proteome</keyword>
<dbReference type="RefSeq" id="WP_106729644.1">
    <property type="nucleotide sequence ID" value="NZ_PXYG01000003.1"/>
</dbReference>
<feature type="chain" id="PRO_5015116770" evidence="1">
    <location>
        <begin position="20"/>
        <end position="172"/>
    </location>
</feature>
<dbReference type="Proteomes" id="UP000240243">
    <property type="component" value="Unassembled WGS sequence"/>
</dbReference>
<accession>A0A2P7R6G4</accession>
<gene>
    <name evidence="2" type="ORF">C7H85_10445</name>
</gene>
<dbReference type="InterPro" id="IPR024409">
    <property type="entry name" value="DUF3833"/>
</dbReference>
<dbReference type="OrthoDB" id="5296954at2"/>
<dbReference type="PROSITE" id="PS51257">
    <property type="entry name" value="PROKAR_LIPOPROTEIN"/>
    <property type="match status" value="1"/>
</dbReference>
<feature type="signal peptide" evidence="1">
    <location>
        <begin position="1"/>
        <end position="19"/>
    </location>
</feature>
<comment type="caution">
    <text evidence="2">The sequence shown here is derived from an EMBL/GenBank/DDBJ whole genome shotgun (WGS) entry which is preliminary data.</text>
</comment>
<name>A0A2P7R6G4_9GAMM</name>
<dbReference type="Pfam" id="PF12915">
    <property type="entry name" value="DUF3833"/>
    <property type="match status" value="1"/>
</dbReference>
<evidence type="ECO:0000313" key="3">
    <source>
        <dbReference type="Proteomes" id="UP000240243"/>
    </source>
</evidence>
<sequence length="172" mass="19756">MRPLLLGLSLLLMSCGSTIDDYGNTGPAFELDRFFNGELVAYGLVQDRSGKVLRRFRVDMVGRWKGNKGVLEEDFRYDDGETQRRVWYLEKGPDGHYSGTAADVLEPAAGRARGFALNWRYTLAVPVDGEIWALHFNDWMYLLDEDRLINRAEMSKWGFRVGEVTLWIERKG</sequence>
<dbReference type="EMBL" id="PXYG01000003">
    <property type="protein sequence ID" value="PSJ45782.1"/>
    <property type="molecule type" value="Genomic_DNA"/>
</dbReference>
<proteinExistence type="predicted"/>
<evidence type="ECO:0000256" key="1">
    <source>
        <dbReference type="SAM" id="SignalP"/>
    </source>
</evidence>
<reference evidence="2 3" key="1">
    <citation type="submission" date="2018-03" db="EMBL/GenBank/DDBJ databases">
        <title>The draft genome of Zobellella sp. 59N8.</title>
        <authorList>
            <person name="Liu L."/>
            <person name="Li L."/>
            <person name="Zhang X."/>
            <person name="Liang L."/>
            <person name="Wang T."/>
        </authorList>
    </citation>
    <scope>NUCLEOTIDE SEQUENCE [LARGE SCALE GENOMIC DNA]</scope>
    <source>
        <strain evidence="2 3">59N8</strain>
    </source>
</reference>
<protein>
    <submittedName>
        <fullName evidence="2">DUF3833 domain-containing protein</fullName>
    </submittedName>
</protein>
<keyword evidence="1" id="KW-0732">Signal</keyword>
<dbReference type="AlphaFoldDB" id="A0A2P7R6G4"/>